<evidence type="ECO:0000313" key="3">
    <source>
        <dbReference type="Proteomes" id="UP000654075"/>
    </source>
</evidence>
<dbReference type="Proteomes" id="UP000654075">
    <property type="component" value="Unassembled WGS sequence"/>
</dbReference>
<feature type="compositionally biased region" description="Basic and acidic residues" evidence="1">
    <location>
        <begin position="70"/>
        <end position="98"/>
    </location>
</feature>
<feature type="compositionally biased region" description="Basic and acidic residues" evidence="1">
    <location>
        <begin position="41"/>
        <end position="57"/>
    </location>
</feature>
<comment type="caution">
    <text evidence="2">The sequence shown here is derived from an EMBL/GenBank/DDBJ whole genome shotgun (WGS) entry which is preliminary data.</text>
</comment>
<name>A0A813FU00_POLGL</name>
<proteinExistence type="predicted"/>
<evidence type="ECO:0000256" key="1">
    <source>
        <dbReference type="SAM" id="MobiDB-lite"/>
    </source>
</evidence>
<feature type="region of interest" description="Disordered" evidence="1">
    <location>
        <begin position="1"/>
        <end position="133"/>
    </location>
</feature>
<organism evidence="2 3">
    <name type="scientific">Polarella glacialis</name>
    <name type="common">Dinoflagellate</name>
    <dbReference type="NCBI Taxonomy" id="89957"/>
    <lineage>
        <taxon>Eukaryota</taxon>
        <taxon>Sar</taxon>
        <taxon>Alveolata</taxon>
        <taxon>Dinophyceae</taxon>
        <taxon>Suessiales</taxon>
        <taxon>Suessiaceae</taxon>
        <taxon>Polarella</taxon>
    </lineage>
</organism>
<feature type="non-terminal residue" evidence="2">
    <location>
        <position position="133"/>
    </location>
</feature>
<sequence length="133" mass="14466">AAHSSSGTMFAQDYGDDDEMSGDDGRRSPRGAAGFATRAVDNAERSGASERGFEGGRRRGQVAFGGDRFGVAKEGKNDWDGVEHDERRETVTELRDFSSKVWRPKGDPLPSGASAEDKSRDRAEAARREAEEK</sequence>
<protein>
    <submittedName>
        <fullName evidence="2">Uncharacterized protein</fullName>
    </submittedName>
</protein>
<dbReference type="AlphaFoldDB" id="A0A813FU00"/>
<evidence type="ECO:0000313" key="2">
    <source>
        <dbReference type="EMBL" id="CAE8617468.1"/>
    </source>
</evidence>
<dbReference type="EMBL" id="CAJNNV010026166">
    <property type="protein sequence ID" value="CAE8617468.1"/>
    <property type="molecule type" value="Genomic_DNA"/>
</dbReference>
<gene>
    <name evidence="2" type="ORF">PGLA1383_LOCUS35129</name>
</gene>
<dbReference type="OrthoDB" id="466588at2759"/>
<feature type="compositionally biased region" description="Basic and acidic residues" evidence="1">
    <location>
        <begin position="115"/>
        <end position="133"/>
    </location>
</feature>
<reference evidence="2" key="1">
    <citation type="submission" date="2021-02" db="EMBL/GenBank/DDBJ databases">
        <authorList>
            <person name="Dougan E. K."/>
            <person name="Rhodes N."/>
            <person name="Thang M."/>
            <person name="Chan C."/>
        </authorList>
    </citation>
    <scope>NUCLEOTIDE SEQUENCE</scope>
</reference>
<keyword evidence="3" id="KW-1185">Reference proteome</keyword>
<accession>A0A813FU00</accession>
<feature type="non-terminal residue" evidence="2">
    <location>
        <position position="1"/>
    </location>
</feature>